<keyword evidence="1" id="KW-0175">Coiled coil</keyword>
<evidence type="ECO:0000256" key="2">
    <source>
        <dbReference type="SAM" id="MobiDB-lite"/>
    </source>
</evidence>
<comment type="caution">
    <text evidence="3">The sequence shown here is derived from an EMBL/GenBank/DDBJ whole genome shotgun (WGS) entry which is preliminary data.</text>
</comment>
<gene>
    <name evidence="3" type="ORF">C1SCF055_LOCUS2843</name>
</gene>
<organism evidence="3">
    <name type="scientific">Cladocopium goreaui</name>
    <dbReference type="NCBI Taxonomy" id="2562237"/>
    <lineage>
        <taxon>Eukaryota</taxon>
        <taxon>Sar</taxon>
        <taxon>Alveolata</taxon>
        <taxon>Dinophyceae</taxon>
        <taxon>Suessiales</taxon>
        <taxon>Symbiodiniaceae</taxon>
        <taxon>Cladocopium</taxon>
    </lineage>
</organism>
<keyword evidence="5" id="KW-1185">Reference proteome</keyword>
<dbReference type="EMBL" id="CAMXCT020000136">
    <property type="protein sequence ID" value="CAL1127819.1"/>
    <property type="molecule type" value="Genomic_DNA"/>
</dbReference>
<evidence type="ECO:0000313" key="4">
    <source>
        <dbReference type="EMBL" id="CAL1127819.1"/>
    </source>
</evidence>
<accession>A0A9P1BJC3</accession>
<sequence>MPGSVSNLSSGVRSQPDSCSWECSEWDTQSSSLEAPDSPSSVVGSSDEAVCDARSDWARKFNPTAASHPALPQACIFNHVHASLLGQSLSFAHTQLDKLRRLEVLVQQILRELPKLRRELKKKRLQVKGLQKQIVFVGRHRGLATLRKYKATKTVCSSALADDYEARIGFPNVLEEAGPWDLTELDGFQHGMQ</sequence>
<evidence type="ECO:0000256" key="1">
    <source>
        <dbReference type="SAM" id="Coils"/>
    </source>
</evidence>
<dbReference type="EMBL" id="CAMXCT010000136">
    <property type="protein sequence ID" value="CAI3974444.1"/>
    <property type="molecule type" value="Genomic_DNA"/>
</dbReference>
<feature type="compositionally biased region" description="Polar residues" evidence="2">
    <location>
        <begin position="1"/>
        <end position="18"/>
    </location>
</feature>
<dbReference type="EMBL" id="CAMXCT030000136">
    <property type="protein sequence ID" value="CAL4761756.1"/>
    <property type="molecule type" value="Genomic_DNA"/>
</dbReference>
<dbReference type="Proteomes" id="UP001152797">
    <property type="component" value="Unassembled WGS sequence"/>
</dbReference>
<feature type="coiled-coil region" evidence="1">
    <location>
        <begin position="99"/>
        <end position="133"/>
    </location>
</feature>
<evidence type="ECO:0000313" key="5">
    <source>
        <dbReference type="Proteomes" id="UP001152797"/>
    </source>
</evidence>
<dbReference type="AlphaFoldDB" id="A0A9P1BJC3"/>
<feature type="region of interest" description="Disordered" evidence="2">
    <location>
        <begin position="1"/>
        <end position="23"/>
    </location>
</feature>
<reference evidence="4" key="2">
    <citation type="submission" date="2024-04" db="EMBL/GenBank/DDBJ databases">
        <authorList>
            <person name="Chen Y."/>
            <person name="Shah S."/>
            <person name="Dougan E. K."/>
            <person name="Thang M."/>
            <person name="Chan C."/>
        </authorList>
    </citation>
    <scope>NUCLEOTIDE SEQUENCE [LARGE SCALE GENOMIC DNA]</scope>
</reference>
<name>A0A9P1BJC3_9DINO</name>
<protein>
    <submittedName>
        <fullName evidence="3">Uncharacterized protein</fullName>
    </submittedName>
</protein>
<proteinExistence type="predicted"/>
<reference evidence="3" key="1">
    <citation type="submission" date="2022-10" db="EMBL/GenBank/DDBJ databases">
        <authorList>
            <person name="Chen Y."/>
            <person name="Dougan E. K."/>
            <person name="Chan C."/>
            <person name="Rhodes N."/>
            <person name="Thang M."/>
        </authorList>
    </citation>
    <scope>NUCLEOTIDE SEQUENCE</scope>
</reference>
<evidence type="ECO:0000313" key="3">
    <source>
        <dbReference type="EMBL" id="CAI3974444.1"/>
    </source>
</evidence>